<dbReference type="PANTHER" id="PTHR44757:SF2">
    <property type="entry name" value="BIOFILM ARCHITECTURE MAINTENANCE PROTEIN MBAA"/>
    <property type="match status" value="1"/>
</dbReference>
<organism evidence="6 7">
    <name type="scientific">Halorussus gelatinilyticus</name>
    <dbReference type="NCBI Taxonomy" id="2937524"/>
    <lineage>
        <taxon>Archaea</taxon>
        <taxon>Methanobacteriati</taxon>
        <taxon>Methanobacteriota</taxon>
        <taxon>Stenosarchaea group</taxon>
        <taxon>Halobacteria</taxon>
        <taxon>Halobacteriales</taxon>
        <taxon>Haladaptataceae</taxon>
        <taxon>Halorussus</taxon>
    </lineage>
</organism>
<keyword evidence="7" id="KW-1185">Reference proteome</keyword>
<dbReference type="Proteomes" id="UP000830434">
    <property type="component" value="Chromosome"/>
</dbReference>
<dbReference type="GeneID" id="72190842"/>
<dbReference type="GO" id="GO:0006355">
    <property type="term" value="P:regulation of DNA-templated transcription"/>
    <property type="evidence" value="ECO:0007669"/>
    <property type="project" value="InterPro"/>
</dbReference>
<dbReference type="EMBL" id="CP096658">
    <property type="protein sequence ID" value="UPV99484.1"/>
    <property type="molecule type" value="Genomic_DNA"/>
</dbReference>
<accession>A0A8U0IFF9</accession>
<name>A0A8U0IFF9_9EURY</name>
<dbReference type="CDD" id="cd00130">
    <property type="entry name" value="PAS"/>
    <property type="match status" value="1"/>
</dbReference>
<protein>
    <submittedName>
        <fullName evidence="6">PAS domain S-box protein</fullName>
    </submittedName>
</protein>
<dbReference type="Gene3D" id="1.10.10.10">
    <property type="entry name" value="Winged helix-like DNA-binding domain superfamily/Winged helix DNA-binding domain"/>
    <property type="match status" value="1"/>
</dbReference>
<dbReference type="AlphaFoldDB" id="A0A8U0IFF9"/>
<evidence type="ECO:0000259" key="5">
    <source>
        <dbReference type="PROSITE" id="PS50113"/>
    </source>
</evidence>
<dbReference type="SMART" id="SM00091">
    <property type="entry name" value="PAS"/>
    <property type="match status" value="1"/>
</dbReference>
<dbReference type="SUPFAM" id="SSF55785">
    <property type="entry name" value="PYP-like sensor domain (PAS domain)"/>
    <property type="match status" value="1"/>
</dbReference>
<dbReference type="NCBIfam" id="TIGR00229">
    <property type="entry name" value="sensory_box"/>
    <property type="match status" value="1"/>
</dbReference>
<evidence type="ECO:0000313" key="6">
    <source>
        <dbReference type="EMBL" id="UPV99484.1"/>
    </source>
</evidence>
<dbReference type="InterPro" id="IPR036390">
    <property type="entry name" value="WH_DNA-bd_sf"/>
</dbReference>
<feature type="domain" description="PAS" evidence="4">
    <location>
        <begin position="105"/>
        <end position="174"/>
    </location>
</feature>
<feature type="compositionally biased region" description="Low complexity" evidence="3">
    <location>
        <begin position="71"/>
        <end position="92"/>
    </location>
</feature>
<feature type="region of interest" description="Disordered" evidence="3">
    <location>
        <begin position="69"/>
        <end position="106"/>
    </location>
</feature>
<feature type="compositionally biased region" description="Polar residues" evidence="3">
    <location>
        <begin position="357"/>
        <end position="368"/>
    </location>
</feature>
<feature type="domain" description="PAC" evidence="5">
    <location>
        <begin position="179"/>
        <end position="229"/>
    </location>
</feature>
<dbReference type="InterPro" id="IPR013767">
    <property type="entry name" value="PAS_fold"/>
</dbReference>
<dbReference type="Gene3D" id="3.30.450.20">
    <property type="entry name" value="PAS domain"/>
    <property type="match status" value="1"/>
</dbReference>
<gene>
    <name evidence="6" type="ORF">M0R88_13265</name>
</gene>
<dbReference type="InterPro" id="IPR000014">
    <property type="entry name" value="PAS"/>
</dbReference>
<dbReference type="InterPro" id="IPR035965">
    <property type="entry name" value="PAS-like_dom_sf"/>
</dbReference>
<dbReference type="InterPro" id="IPR029016">
    <property type="entry name" value="GAF-like_dom_sf"/>
</dbReference>
<feature type="region of interest" description="Disordered" evidence="3">
    <location>
        <begin position="323"/>
        <end position="390"/>
    </location>
</feature>
<dbReference type="Gene3D" id="3.30.450.40">
    <property type="match status" value="1"/>
</dbReference>
<dbReference type="PANTHER" id="PTHR44757">
    <property type="entry name" value="DIGUANYLATE CYCLASE DGCP"/>
    <property type="match status" value="1"/>
</dbReference>
<dbReference type="InterPro" id="IPR036388">
    <property type="entry name" value="WH-like_DNA-bd_sf"/>
</dbReference>
<dbReference type="PROSITE" id="PS50113">
    <property type="entry name" value="PAC"/>
    <property type="match status" value="1"/>
</dbReference>
<dbReference type="InterPro" id="IPR000700">
    <property type="entry name" value="PAS-assoc_C"/>
</dbReference>
<dbReference type="SUPFAM" id="SSF46785">
    <property type="entry name" value="Winged helix' DNA-binding domain"/>
    <property type="match status" value="1"/>
</dbReference>
<evidence type="ECO:0000259" key="4">
    <source>
        <dbReference type="PROSITE" id="PS50112"/>
    </source>
</evidence>
<evidence type="ECO:0000256" key="2">
    <source>
        <dbReference type="ARBA" id="ARBA00023163"/>
    </source>
</evidence>
<proteinExistence type="predicted"/>
<dbReference type="SUPFAM" id="SSF55781">
    <property type="entry name" value="GAF domain-like"/>
    <property type="match status" value="1"/>
</dbReference>
<evidence type="ECO:0000256" key="1">
    <source>
        <dbReference type="ARBA" id="ARBA00023015"/>
    </source>
</evidence>
<keyword evidence="1" id="KW-0805">Transcription regulation</keyword>
<feature type="compositionally biased region" description="Basic and acidic residues" evidence="3">
    <location>
        <begin position="96"/>
        <end position="106"/>
    </location>
</feature>
<dbReference type="Pfam" id="PF00989">
    <property type="entry name" value="PAS"/>
    <property type="match status" value="1"/>
</dbReference>
<sequence length="390" mass="42254">MDAADALADTLAVFDHADLPSTPYTTSEVADELDCSRRTAYNRLERLADRGDIETKKVGARGRVWWRSPEAANSTDGTATDTADSAVDSAADSTDDTDRKGTERELERYETVVETLGDGVYALDSEERFVMANQRFVEMTGYDRDELLGSQSSLVHGESVNETAEELSAAVAGDDREGATLEFELRTKDGETIPVESRFGPYGPDDRYARTGVVRDVADRKRFEETLKSLHDSSRDLLGAESGEAVGEIVVDAATEVLDLPGVIVYRHDADEGRLLPAERSVEAEFMREEFPPVSADDGSITGSAFVGGDPVHHDDVVEASNLRVNPDDTEMRAGSFVPMGDHASSSSGRANPASSTTGRASWSNCSARTRRRPTTGWPARPNWCATASS</sequence>
<dbReference type="PROSITE" id="PS50112">
    <property type="entry name" value="PAS"/>
    <property type="match status" value="1"/>
</dbReference>
<dbReference type="InterPro" id="IPR052155">
    <property type="entry name" value="Biofilm_reg_signaling"/>
</dbReference>
<evidence type="ECO:0000256" key="3">
    <source>
        <dbReference type="SAM" id="MobiDB-lite"/>
    </source>
</evidence>
<reference evidence="6" key="1">
    <citation type="submission" date="2022-04" db="EMBL/GenBank/DDBJ databases">
        <title>Diverse halophilic archaea isolated from saline environments.</title>
        <authorList>
            <person name="Cui H.-L."/>
        </authorList>
    </citation>
    <scope>NUCLEOTIDE SEQUENCE</scope>
    <source>
        <strain evidence="6">XZYJT40</strain>
    </source>
</reference>
<dbReference type="KEGG" id="haxz:M0R88_13265"/>
<dbReference type="RefSeq" id="WP_248653977.1">
    <property type="nucleotide sequence ID" value="NZ_CP096658.1"/>
</dbReference>
<keyword evidence="2" id="KW-0804">Transcription</keyword>
<evidence type="ECO:0000313" key="7">
    <source>
        <dbReference type="Proteomes" id="UP000830434"/>
    </source>
</evidence>
<feature type="compositionally biased region" description="Low complexity" evidence="3">
    <location>
        <begin position="344"/>
        <end position="356"/>
    </location>
</feature>